<dbReference type="GO" id="GO:0005524">
    <property type="term" value="F:ATP binding"/>
    <property type="evidence" value="ECO:0007669"/>
    <property type="project" value="UniProtKB-KW"/>
</dbReference>
<evidence type="ECO:0000256" key="3">
    <source>
        <dbReference type="ARBA" id="ARBA00022490"/>
    </source>
</evidence>
<comment type="caution">
    <text evidence="8">The sequence shown here is derived from an EMBL/GenBank/DDBJ whole genome shotgun (WGS) entry which is preliminary data.</text>
</comment>
<gene>
    <name evidence="8" type="ORF">DCF19_01725</name>
</gene>
<evidence type="ECO:0000256" key="6">
    <source>
        <dbReference type="ARBA" id="ARBA00039970"/>
    </source>
</evidence>
<keyword evidence="3" id="KW-0963">Cytoplasm</keyword>
<evidence type="ECO:0000313" key="9">
    <source>
        <dbReference type="Proteomes" id="UP000249467"/>
    </source>
</evidence>
<dbReference type="PANTHER" id="PTHR30473:SF1">
    <property type="entry name" value="PHOH-LIKE PROTEIN"/>
    <property type="match status" value="1"/>
</dbReference>
<dbReference type="FunFam" id="3.40.50.300:FF:000013">
    <property type="entry name" value="PhoH family ATPase"/>
    <property type="match status" value="1"/>
</dbReference>
<comment type="subcellular location">
    <subcellularLocation>
        <location evidence="1">Cytoplasm</location>
    </subcellularLocation>
</comment>
<evidence type="ECO:0000256" key="1">
    <source>
        <dbReference type="ARBA" id="ARBA00004496"/>
    </source>
</evidence>
<evidence type="ECO:0000256" key="4">
    <source>
        <dbReference type="ARBA" id="ARBA00022741"/>
    </source>
</evidence>
<dbReference type="Pfam" id="PF02562">
    <property type="entry name" value="PhoH"/>
    <property type="match status" value="1"/>
</dbReference>
<dbReference type="Proteomes" id="UP000249467">
    <property type="component" value="Unassembled WGS sequence"/>
</dbReference>
<evidence type="ECO:0000259" key="7">
    <source>
        <dbReference type="Pfam" id="PF02562"/>
    </source>
</evidence>
<reference evidence="8 9" key="1">
    <citation type="submission" date="2018-04" db="EMBL/GenBank/DDBJ databases">
        <authorList>
            <person name="Go L.Y."/>
            <person name="Mitchell J.A."/>
        </authorList>
    </citation>
    <scope>NUCLEOTIDE SEQUENCE [LARGE SCALE GENOMIC DNA]</scope>
    <source>
        <strain evidence="8">ULC066bin1</strain>
    </source>
</reference>
<name>A0A2W4WH49_9CYAN</name>
<dbReference type="InterPro" id="IPR051451">
    <property type="entry name" value="PhoH2-like"/>
</dbReference>
<dbReference type="PANTHER" id="PTHR30473">
    <property type="entry name" value="PROTEIN PHOH"/>
    <property type="match status" value="1"/>
</dbReference>
<protein>
    <recommendedName>
        <fullName evidence="6">PhoH-like protein</fullName>
    </recommendedName>
</protein>
<dbReference type="InterPro" id="IPR003714">
    <property type="entry name" value="PhoH"/>
</dbReference>
<accession>A0A2W4WH49</accession>
<feature type="domain" description="PhoH-like protein" evidence="7">
    <location>
        <begin position="112"/>
        <end position="315"/>
    </location>
</feature>
<sequence>MGTPRNEPYIFSLPTPSSAMCLAGIREENLKLLAEETGVRLVMRGQDLLIDGTAEQIGLVEQIIKALKPLWSNEKNIAAVDIRAARQAVADERSTEWSDRATISRNRRGDSIQPRTYRQQQYVRAMESYDLIFGVGPAGTGKTYLAAVAAVSALQSGKFERIILTRPAVEAGENLGFLPGDLQQKIDPYLRPLYDAMHEMIGAEKVPQLMERGIIEVAPLAYMRGRTLSNSFIIVDEAQNTTAAQMKMVLTRIGFKSRMVVTGDITQIDLPRHQKSGLIIAMNILKEVQGVSFNLFDKSDVVRHPLVHNIIAAYETAEGELDVVRNATSN</sequence>
<proteinExistence type="inferred from homology"/>
<dbReference type="GO" id="GO:0005829">
    <property type="term" value="C:cytosol"/>
    <property type="evidence" value="ECO:0007669"/>
    <property type="project" value="TreeGrafter"/>
</dbReference>
<reference evidence="8 9" key="2">
    <citation type="submission" date="2018-06" db="EMBL/GenBank/DDBJ databases">
        <title>Metagenomic assembly of (sub)arctic Cyanobacteria and their associated microbiome from non-axenic cultures.</title>
        <authorList>
            <person name="Baurain D."/>
        </authorList>
    </citation>
    <scope>NUCLEOTIDE SEQUENCE [LARGE SCALE GENOMIC DNA]</scope>
    <source>
        <strain evidence="8">ULC066bin1</strain>
    </source>
</reference>
<keyword evidence="4" id="KW-0547">Nucleotide-binding</keyword>
<evidence type="ECO:0000256" key="5">
    <source>
        <dbReference type="ARBA" id="ARBA00022840"/>
    </source>
</evidence>
<dbReference type="EMBL" id="QBML01000002">
    <property type="protein sequence ID" value="PZO44494.1"/>
    <property type="molecule type" value="Genomic_DNA"/>
</dbReference>
<keyword evidence="5" id="KW-0067">ATP-binding</keyword>
<evidence type="ECO:0000313" key="8">
    <source>
        <dbReference type="EMBL" id="PZO44494.1"/>
    </source>
</evidence>
<evidence type="ECO:0000256" key="2">
    <source>
        <dbReference type="ARBA" id="ARBA00010393"/>
    </source>
</evidence>
<dbReference type="AlphaFoldDB" id="A0A2W4WH49"/>
<dbReference type="InterPro" id="IPR027417">
    <property type="entry name" value="P-loop_NTPase"/>
</dbReference>
<dbReference type="Gene3D" id="3.40.50.300">
    <property type="entry name" value="P-loop containing nucleotide triphosphate hydrolases"/>
    <property type="match status" value="1"/>
</dbReference>
<comment type="similarity">
    <text evidence="2">Belongs to the PhoH family.</text>
</comment>
<dbReference type="SUPFAM" id="SSF52540">
    <property type="entry name" value="P-loop containing nucleoside triphosphate hydrolases"/>
    <property type="match status" value="1"/>
</dbReference>
<organism evidence="8 9">
    <name type="scientific">Pseudanabaena frigida</name>
    <dbReference type="NCBI Taxonomy" id="945775"/>
    <lineage>
        <taxon>Bacteria</taxon>
        <taxon>Bacillati</taxon>
        <taxon>Cyanobacteriota</taxon>
        <taxon>Cyanophyceae</taxon>
        <taxon>Pseudanabaenales</taxon>
        <taxon>Pseudanabaenaceae</taxon>
        <taxon>Pseudanabaena</taxon>
    </lineage>
</organism>